<evidence type="ECO:0000313" key="2">
    <source>
        <dbReference type="EMBL" id="ABS61936.1"/>
    </source>
</evidence>
<dbReference type="HOGENOM" id="CLU_201124_0_0_5"/>
<name>A7HPV3_PARL1</name>
<dbReference type="OrthoDB" id="8255609at2"/>
<sequence length="67" mass="7441">MSGTTTKSGKRPSKGFTLGRQSFAKISAVEGIKMSRAMDAEFREFDRKGLSPEQRRKAIAAKYGKTR</sequence>
<reference evidence="2 3" key="1">
    <citation type="journal article" date="2011" name="Stand. Genomic Sci.">
        <title>Complete genome sequence of Parvibaculum lavamentivorans type strain (DS-1(T)).</title>
        <authorList>
            <person name="Schleheck D."/>
            <person name="Weiss M."/>
            <person name="Pitluck S."/>
            <person name="Bruce D."/>
            <person name="Land M.L."/>
            <person name="Han S."/>
            <person name="Saunders E."/>
            <person name="Tapia R."/>
            <person name="Detter C."/>
            <person name="Brettin T."/>
            <person name="Han J."/>
            <person name="Woyke T."/>
            <person name="Goodwin L."/>
            <person name="Pennacchio L."/>
            <person name="Nolan M."/>
            <person name="Cook A.M."/>
            <person name="Kjelleberg S."/>
            <person name="Thomas T."/>
        </authorList>
    </citation>
    <scope>NUCLEOTIDE SEQUENCE [LARGE SCALE GENOMIC DNA]</scope>
    <source>
        <strain evidence="3">DS-1 / DSM 13023 / NCIMB 13966</strain>
    </source>
</reference>
<proteinExistence type="predicted"/>
<evidence type="ECO:0000256" key="1">
    <source>
        <dbReference type="SAM" id="MobiDB-lite"/>
    </source>
</evidence>
<organism evidence="2 3">
    <name type="scientific">Parvibaculum lavamentivorans (strain DS-1 / DSM 13023 / NCIMB 13966)</name>
    <dbReference type="NCBI Taxonomy" id="402881"/>
    <lineage>
        <taxon>Bacteria</taxon>
        <taxon>Pseudomonadati</taxon>
        <taxon>Pseudomonadota</taxon>
        <taxon>Alphaproteobacteria</taxon>
        <taxon>Hyphomicrobiales</taxon>
        <taxon>Parvibaculaceae</taxon>
        <taxon>Parvibaculum</taxon>
    </lineage>
</organism>
<feature type="region of interest" description="Disordered" evidence="1">
    <location>
        <begin position="48"/>
        <end position="67"/>
    </location>
</feature>
<gene>
    <name evidence="2" type="ordered locus">Plav_0313</name>
</gene>
<dbReference type="KEGG" id="pla:Plav_0313"/>
<accession>A7HPV3</accession>
<dbReference type="Proteomes" id="UP000006377">
    <property type="component" value="Chromosome"/>
</dbReference>
<dbReference type="EMBL" id="CP000774">
    <property type="protein sequence ID" value="ABS61936.1"/>
    <property type="molecule type" value="Genomic_DNA"/>
</dbReference>
<keyword evidence="3" id="KW-1185">Reference proteome</keyword>
<dbReference type="AlphaFoldDB" id="A7HPV3"/>
<evidence type="ECO:0000313" key="3">
    <source>
        <dbReference type="Proteomes" id="UP000006377"/>
    </source>
</evidence>
<dbReference type="RefSeq" id="WP_011995227.1">
    <property type="nucleotide sequence ID" value="NC_009719.1"/>
</dbReference>
<protein>
    <submittedName>
        <fullName evidence="2">Uncharacterized protein</fullName>
    </submittedName>
</protein>
<dbReference type="STRING" id="402881.Plav_0313"/>